<dbReference type="OrthoDB" id="438547at2759"/>
<feature type="chain" id="PRO_5011960469" description="Pentatricopeptide repeat-containing protein, chloroplastic" evidence="3">
    <location>
        <begin position="26"/>
        <end position="722"/>
    </location>
</feature>
<sequence length="722" mass="79199">MSRCAISLATAVFLWRASLHWTTFSSPPGKPGRQRKPRKAAPKRHGASAFRERTGTGKGEPVPDRNYTMSAREKILTSSLRNAGRKGGFDGWREVKRLYASYTGISPPVHGAAMHAAYRCGKCAEAAAIYMWATLGEVETNKMTLLHGLKIFGKLRDRSNVSAIWDEVLERGWLDKFRAAARIDAAAEMGDIEEAAAVLDLLQNRSIPCDELHYTSAINACKNSYDKKRHVAAMYLKSMIENAVLPDTVTFGSLMGSHGSAPLGKIQRLLSEMDKCRIPPNAPFAEETLAAIFQGKLRNAWTVDDVAERIGHVSLERLQVAHSVLEDIKSQGVQLTGLGSVTQQYLRGRVLQVAELEIEDLAEIGLPQPLGSQVQTASGQPLRAAWLRSATALCTFLLYFGAWFGRPWDDLHLPASRAREASPGAAARSRRRSSSPCPARRRSASRVKLSASLPSSQVLPKSFHLVRPGSALCSRGSLLFFEMKSRQELLRFRPATPCQVDPDALPPEDPPTTLEEPGAAEDTAEALKRDVYEALAHGPVHLVTLVQLFAILALVPSDTSGYQMLRDAAWKHGDVEIATVDPDALPPEDPPTTLEEPGAAEDTAEALKRDVYEALAHGPVHLVTLASGLGFAKRYNKLFHEGRRVNNGSWTAFLRSIPGVQVEVRATGGYMPHSNVWLMKYPGQGQPRGPWRDEDWHCWQPHQGLGDGRALRPSLAERVQGG</sequence>
<evidence type="ECO:0000313" key="4">
    <source>
        <dbReference type="EMBL" id="OLQ05321.1"/>
    </source>
</evidence>
<dbReference type="EMBL" id="LSRX01000188">
    <property type="protein sequence ID" value="OLQ05321.1"/>
    <property type="molecule type" value="Genomic_DNA"/>
</dbReference>
<evidence type="ECO:0000256" key="3">
    <source>
        <dbReference type="SAM" id="SignalP"/>
    </source>
</evidence>
<feature type="compositionally biased region" description="Basic residues" evidence="2">
    <location>
        <begin position="32"/>
        <end position="46"/>
    </location>
</feature>
<keyword evidence="3" id="KW-0732">Signal</keyword>
<accession>A0A1Q9ED59</accession>
<evidence type="ECO:0008006" key="6">
    <source>
        <dbReference type="Google" id="ProtNLM"/>
    </source>
</evidence>
<organism evidence="4 5">
    <name type="scientific">Symbiodinium microadriaticum</name>
    <name type="common">Dinoflagellate</name>
    <name type="synonym">Zooxanthella microadriatica</name>
    <dbReference type="NCBI Taxonomy" id="2951"/>
    <lineage>
        <taxon>Eukaryota</taxon>
        <taxon>Sar</taxon>
        <taxon>Alveolata</taxon>
        <taxon>Dinophyceae</taxon>
        <taxon>Suessiales</taxon>
        <taxon>Symbiodiniaceae</taxon>
        <taxon>Symbiodinium</taxon>
    </lineage>
</organism>
<evidence type="ECO:0000256" key="1">
    <source>
        <dbReference type="ARBA" id="ARBA00022737"/>
    </source>
</evidence>
<evidence type="ECO:0000256" key="2">
    <source>
        <dbReference type="SAM" id="MobiDB-lite"/>
    </source>
</evidence>
<name>A0A1Q9ED59_SYMMI</name>
<protein>
    <recommendedName>
        <fullName evidence="6">Pentatricopeptide repeat-containing protein, chloroplastic</fullName>
    </recommendedName>
</protein>
<gene>
    <name evidence="4" type="ORF">AK812_SmicGene11490</name>
</gene>
<keyword evidence="5" id="KW-1185">Reference proteome</keyword>
<dbReference type="AlphaFoldDB" id="A0A1Q9ED59"/>
<dbReference type="PANTHER" id="PTHR47447">
    <property type="entry name" value="OS03G0856100 PROTEIN"/>
    <property type="match status" value="1"/>
</dbReference>
<feature type="region of interest" description="Disordered" evidence="2">
    <location>
        <begin position="496"/>
        <end position="522"/>
    </location>
</feature>
<dbReference type="Proteomes" id="UP000186817">
    <property type="component" value="Unassembled WGS sequence"/>
</dbReference>
<dbReference type="Gene3D" id="1.25.40.10">
    <property type="entry name" value="Tetratricopeptide repeat domain"/>
    <property type="match status" value="1"/>
</dbReference>
<comment type="caution">
    <text evidence="4">The sequence shown here is derived from an EMBL/GenBank/DDBJ whole genome shotgun (WGS) entry which is preliminary data.</text>
</comment>
<feature type="region of interest" description="Disordered" evidence="2">
    <location>
        <begin position="24"/>
        <end position="65"/>
    </location>
</feature>
<proteinExistence type="predicted"/>
<reference evidence="4 5" key="1">
    <citation type="submission" date="2016-02" db="EMBL/GenBank/DDBJ databases">
        <title>Genome analysis of coral dinoflagellate symbionts highlights evolutionary adaptations to a symbiotic lifestyle.</title>
        <authorList>
            <person name="Aranda M."/>
            <person name="Li Y."/>
            <person name="Liew Y.J."/>
            <person name="Baumgarten S."/>
            <person name="Simakov O."/>
            <person name="Wilson M."/>
            <person name="Piel J."/>
            <person name="Ashoor H."/>
            <person name="Bougouffa S."/>
            <person name="Bajic V.B."/>
            <person name="Ryu T."/>
            <person name="Ravasi T."/>
            <person name="Bayer T."/>
            <person name="Micklem G."/>
            <person name="Kim H."/>
            <person name="Bhak J."/>
            <person name="Lajeunesse T.C."/>
            <person name="Voolstra C.R."/>
        </authorList>
    </citation>
    <scope>NUCLEOTIDE SEQUENCE [LARGE SCALE GENOMIC DNA]</scope>
    <source>
        <strain evidence="4 5">CCMP2467</strain>
    </source>
</reference>
<feature type="signal peptide" evidence="3">
    <location>
        <begin position="1"/>
        <end position="25"/>
    </location>
</feature>
<keyword evidence="1" id="KW-0677">Repeat</keyword>
<dbReference type="InterPro" id="IPR011990">
    <property type="entry name" value="TPR-like_helical_dom_sf"/>
</dbReference>
<feature type="compositionally biased region" description="Basic residues" evidence="2">
    <location>
        <begin position="428"/>
        <end position="445"/>
    </location>
</feature>
<dbReference type="PANTHER" id="PTHR47447:SF17">
    <property type="entry name" value="OS12G0638900 PROTEIN"/>
    <property type="match status" value="1"/>
</dbReference>
<feature type="region of interest" description="Disordered" evidence="2">
    <location>
        <begin position="420"/>
        <end position="449"/>
    </location>
</feature>
<evidence type="ECO:0000313" key="5">
    <source>
        <dbReference type="Proteomes" id="UP000186817"/>
    </source>
</evidence>